<dbReference type="Gene3D" id="1.10.510.10">
    <property type="entry name" value="Transferase(Phosphotransferase) domain 1"/>
    <property type="match status" value="1"/>
</dbReference>
<dbReference type="SUPFAM" id="SSF56112">
    <property type="entry name" value="Protein kinase-like (PK-like)"/>
    <property type="match status" value="1"/>
</dbReference>
<dbReference type="Gene3D" id="3.30.200.20">
    <property type="entry name" value="Phosphorylase Kinase, domain 1"/>
    <property type="match status" value="1"/>
</dbReference>
<keyword evidence="2" id="KW-0723">Serine/threonine-protein kinase</keyword>
<protein>
    <recommendedName>
        <fullName evidence="6">Protein kinase domain-containing protein</fullName>
    </recommendedName>
</protein>
<feature type="transmembrane region" description="Helical" evidence="5">
    <location>
        <begin position="28"/>
        <end position="51"/>
    </location>
</feature>
<gene>
    <name evidence="7" type="ORF">BUALT_Bualt01G0141100</name>
</gene>
<name>A0AAV6Y806_9LAMI</name>
<dbReference type="PROSITE" id="PS50011">
    <property type="entry name" value="PROTEIN_KINASE_DOM"/>
    <property type="match status" value="1"/>
</dbReference>
<reference evidence="7" key="1">
    <citation type="submission" date="2019-10" db="EMBL/GenBank/DDBJ databases">
        <authorList>
            <person name="Zhang R."/>
            <person name="Pan Y."/>
            <person name="Wang J."/>
            <person name="Ma R."/>
            <person name="Yu S."/>
        </authorList>
    </citation>
    <scope>NUCLEOTIDE SEQUENCE</scope>
    <source>
        <strain evidence="7">LA-IB0</strain>
        <tissue evidence="7">Leaf</tissue>
    </source>
</reference>
<evidence type="ECO:0000313" key="8">
    <source>
        <dbReference type="Proteomes" id="UP000826271"/>
    </source>
</evidence>
<comment type="caution">
    <text evidence="7">The sequence shown here is derived from an EMBL/GenBank/DDBJ whole genome shotgun (WGS) entry which is preliminary data.</text>
</comment>
<dbReference type="PANTHER" id="PTHR47985">
    <property type="entry name" value="OS07G0668900 PROTEIN"/>
    <property type="match status" value="1"/>
</dbReference>
<dbReference type="Proteomes" id="UP000826271">
    <property type="component" value="Unassembled WGS sequence"/>
</dbReference>
<evidence type="ECO:0000256" key="2">
    <source>
        <dbReference type="ARBA" id="ARBA00022527"/>
    </source>
</evidence>
<keyword evidence="5" id="KW-0812">Transmembrane</keyword>
<sequence length="402" mass="44933">MMRNHTNTNASRNHIYNHHHELLPYSSFLIVLIPIIIVILLLGISLLTLMLRRLQFSKTNTTTSTADTKSIVHNANCMFIAHRAINIRSSNPDRGGCLYGSNVGGTSQPQPQVQIFTLKEVETATNKFSEATLIGKGVYKGVLKDGSLAAIKMYLRPNGIYAQRAFRLQVDLLSRLHSPYICELLGYCADENYRLLVFEYMSNGSLEKHLHCHNRRGKLKWGIRLKIALDCARALEYLHDHTNPSVIHRNLKCTNILLDNNFRAKLCGFGLAKIGSNKLNGLISTRVLGTTGYLAPDYGVILLELLTGRLPIDTTRPPGEHVLVSWALPRLTNRDKVMEMMDPGVEGQYSKKDLIQVAAIAAMCVQTEADYRPLITDVVQSLMPLVKNHSVLNPSTSPIMHV</sequence>
<evidence type="ECO:0000256" key="3">
    <source>
        <dbReference type="ARBA" id="ARBA00023136"/>
    </source>
</evidence>
<dbReference type="GO" id="GO:0005524">
    <property type="term" value="F:ATP binding"/>
    <property type="evidence" value="ECO:0007669"/>
    <property type="project" value="InterPro"/>
</dbReference>
<dbReference type="GO" id="GO:0005886">
    <property type="term" value="C:plasma membrane"/>
    <property type="evidence" value="ECO:0007669"/>
    <property type="project" value="UniProtKB-SubCell"/>
</dbReference>
<evidence type="ECO:0000256" key="5">
    <source>
        <dbReference type="SAM" id="Phobius"/>
    </source>
</evidence>
<organism evidence="7 8">
    <name type="scientific">Buddleja alternifolia</name>
    <dbReference type="NCBI Taxonomy" id="168488"/>
    <lineage>
        <taxon>Eukaryota</taxon>
        <taxon>Viridiplantae</taxon>
        <taxon>Streptophyta</taxon>
        <taxon>Embryophyta</taxon>
        <taxon>Tracheophyta</taxon>
        <taxon>Spermatophyta</taxon>
        <taxon>Magnoliopsida</taxon>
        <taxon>eudicotyledons</taxon>
        <taxon>Gunneridae</taxon>
        <taxon>Pentapetalae</taxon>
        <taxon>asterids</taxon>
        <taxon>lamiids</taxon>
        <taxon>Lamiales</taxon>
        <taxon>Scrophulariaceae</taxon>
        <taxon>Buddlejeae</taxon>
        <taxon>Buddleja</taxon>
    </lineage>
</organism>
<dbReference type="InterPro" id="IPR000719">
    <property type="entry name" value="Prot_kinase_dom"/>
</dbReference>
<evidence type="ECO:0000256" key="1">
    <source>
        <dbReference type="ARBA" id="ARBA00004193"/>
    </source>
</evidence>
<dbReference type="Pfam" id="PF00069">
    <property type="entry name" value="Pkinase"/>
    <property type="match status" value="1"/>
</dbReference>
<keyword evidence="2" id="KW-0418">Kinase</keyword>
<feature type="domain" description="Protein kinase" evidence="6">
    <location>
        <begin position="128"/>
        <end position="392"/>
    </location>
</feature>
<accession>A0AAV6Y806</accession>
<dbReference type="AlphaFoldDB" id="A0AAV6Y806"/>
<dbReference type="InterPro" id="IPR011009">
    <property type="entry name" value="Kinase-like_dom_sf"/>
</dbReference>
<evidence type="ECO:0000313" key="7">
    <source>
        <dbReference type="EMBL" id="KAG8390989.1"/>
    </source>
</evidence>
<evidence type="ECO:0000256" key="4">
    <source>
        <dbReference type="ARBA" id="ARBA00023288"/>
    </source>
</evidence>
<keyword evidence="3 5" id="KW-0472">Membrane</keyword>
<keyword evidence="2" id="KW-0808">Transferase</keyword>
<dbReference type="PANTHER" id="PTHR47985:SF1">
    <property type="entry name" value="PROTEIN KINASE SUPERFAMILY PROTEIN"/>
    <property type="match status" value="1"/>
</dbReference>
<evidence type="ECO:0000259" key="6">
    <source>
        <dbReference type="PROSITE" id="PS50011"/>
    </source>
</evidence>
<dbReference type="EMBL" id="WHWC01000001">
    <property type="protein sequence ID" value="KAG8390989.1"/>
    <property type="molecule type" value="Genomic_DNA"/>
</dbReference>
<keyword evidence="4" id="KW-0449">Lipoprotein</keyword>
<proteinExistence type="predicted"/>
<dbReference type="GO" id="GO:0004674">
    <property type="term" value="F:protein serine/threonine kinase activity"/>
    <property type="evidence" value="ECO:0007669"/>
    <property type="project" value="UniProtKB-KW"/>
</dbReference>
<keyword evidence="8" id="KW-1185">Reference proteome</keyword>
<comment type="subcellular location">
    <subcellularLocation>
        <location evidence="1">Cell membrane</location>
        <topology evidence="1">Lipid-anchor</topology>
    </subcellularLocation>
</comment>
<keyword evidence="5" id="KW-1133">Transmembrane helix</keyword>